<evidence type="ECO:0000313" key="4">
    <source>
        <dbReference type="EMBL" id="CAD5125524.1"/>
    </source>
</evidence>
<dbReference type="SMART" id="SM00248">
    <property type="entry name" value="ANK"/>
    <property type="match status" value="5"/>
</dbReference>
<comment type="caution">
    <text evidence="4">The sequence shown here is derived from an EMBL/GenBank/DDBJ whole genome shotgun (WGS) entry which is preliminary data.</text>
</comment>
<dbReference type="Gene3D" id="2.60.40.10">
    <property type="entry name" value="Immunoglobulins"/>
    <property type="match status" value="1"/>
</dbReference>
<dbReference type="InterPro" id="IPR036770">
    <property type="entry name" value="Ankyrin_rpt-contain_sf"/>
</dbReference>
<evidence type="ECO:0000256" key="1">
    <source>
        <dbReference type="PROSITE-ProRule" id="PRU00023"/>
    </source>
</evidence>
<organism evidence="4 5">
    <name type="scientific">Dimorphilus gyrociliatus</name>
    <dbReference type="NCBI Taxonomy" id="2664684"/>
    <lineage>
        <taxon>Eukaryota</taxon>
        <taxon>Metazoa</taxon>
        <taxon>Spiralia</taxon>
        <taxon>Lophotrochozoa</taxon>
        <taxon>Annelida</taxon>
        <taxon>Polychaeta</taxon>
        <taxon>Polychaeta incertae sedis</taxon>
        <taxon>Dinophilidae</taxon>
        <taxon>Dimorphilus</taxon>
    </lineage>
</organism>
<dbReference type="InterPro" id="IPR013783">
    <property type="entry name" value="Ig-like_fold"/>
</dbReference>
<keyword evidence="1" id="KW-0040">ANK repeat</keyword>
<dbReference type="Gene3D" id="1.25.40.20">
    <property type="entry name" value="Ankyrin repeat-containing domain"/>
    <property type="match status" value="2"/>
</dbReference>
<feature type="region of interest" description="Disordered" evidence="2">
    <location>
        <begin position="14"/>
        <end position="40"/>
    </location>
</feature>
<dbReference type="InterPro" id="IPR002110">
    <property type="entry name" value="Ankyrin_rpt"/>
</dbReference>
<dbReference type="PROSITE" id="PS50088">
    <property type="entry name" value="ANK_REPEAT"/>
    <property type="match status" value="5"/>
</dbReference>
<feature type="domain" description="Fibronectin type-III" evidence="3">
    <location>
        <begin position="36"/>
        <end position="133"/>
    </location>
</feature>
<dbReference type="PROSITE" id="PS50853">
    <property type="entry name" value="FN3"/>
    <property type="match status" value="1"/>
</dbReference>
<evidence type="ECO:0000313" key="5">
    <source>
        <dbReference type="Proteomes" id="UP000549394"/>
    </source>
</evidence>
<proteinExistence type="predicted"/>
<feature type="repeat" description="ANK" evidence="1">
    <location>
        <begin position="236"/>
        <end position="268"/>
    </location>
</feature>
<dbReference type="InterPro" id="IPR036116">
    <property type="entry name" value="FN3_sf"/>
</dbReference>
<dbReference type="PROSITE" id="PS50297">
    <property type="entry name" value="ANK_REP_REGION"/>
    <property type="match status" value="3"/>
</dbReference>
<dbReference type="SMART" id="SM00060">
    <property type="entry name" value="FN3"/>
    <property type="match status" value="1"/>
</dbReference>
<reference evidence="4 5" key="1">
    <citation type="submission" date="2020-08" db="EMBL/GenBank/DDBJ databases">
        <authorList>
            <person name="Hejnol A."/>
        </authorList>
    </citation>
    <scope>NUCLEOTIDE SEQUENCE [LARGE SCALE GENOMIC DNA]</scope>
</reference>
<accession>A0A7I8WBP5</accession>
<dbReference type="Pfam" id="PF12796">
    <property type="entry name" value="Ank_2"/>
    <property type="match status" value="1"/>
</dbReference>
<dbReference type="GO" id="GO:0042981">
    <property type="term" value="P:regulation of apoptotic process"/>
    <property type="evidence" value="ECO:0007669"/>
    <property type="project" value="TreeGrafter"/>
</dbReference>
<feature type="repeat" description="ANK" evidence="1">
    <location>
        <begin position="203"/>
        <end position="235"/>
    </location>
</feature>
<evidence type="ECO:0000256" key="2">
    <source>
        <dbReference type="SAM" id="MobiDB-lite"/>
    </source>
</evidence>
<dbReference type="Pfam" id="PF00023">
    <property type="entry name" value="Ank"/>
    <property type="match status" value="2"/>
</dbReference>
<feature type="repeat" description="ANK" evidence="1">
    <location>
        <begin position="271"/>
        <end position="303"/>
    </location>
</feature>
<dbReference type="CDD" id="cd00063">
    <property type="entry name" value="FN3"/>
    <property type="match status" value="1"/>
</dbReference>
<dbReference type="PANTHER" id="PTHR24183">
    <property type="entry name" value="FIBRONECTIN TYPE 3 AND ANKYRIN REPEAT DOMAINS PROTEIN 1"/>
    <property type="match status" value="1"/>
</dbReference>
<dbReference type="SUPFAM" id="SSF48403">
    <property type="entry name" value="Ankyrin repeat"/>
    <property type="match status" value="1"/>
</dbReference>
<dbReference type="GO" id="GO:0005634">
    <property type="term" value="C:nucleus"/>
    <property type="evidence" value="ECO:0007669"/>
    <property type="project" value="TreeGrafter"/>
</dbReference>
<feature type="repeat" description="ANK" evidence="1">
    <location>
        <begin position="304"/>
        <end position="336"/>
    </location>
</feature>
<dbReference type="Proteomes" id="UP000549394">
    <property type="component" value="Unassembled WGS sequence"/>
</dbReference>
<dbReference type="InterPro" id="IPR003961">
    <property type="entry name" value="FN3_dom"/>
</dbReference>
<sequence length="371" mass="41463">MALNTGFKVNLSATGFSEHRRRTAKSAKSEKQPPERPSAPVELKVTHYNIEISWEDALEKQQSKSQKGDERITVQLQSMDKNGEFQNIYKGYAKCTVVNDLEAWTQYRFRVRFQNDFGVSDWSPEVCISTKKEPLTGDNLHRAIALDDFGALERVIESGDVHIDTPDKYGFSPLMQASQKGLRPEILEKLIESGADVNLQNEAGKTSLMLAAFAGKLISVKELKHHGARFDLKDKGGSTALHWAVDGGNVEIIEFMVKQGGDVNWKDDQNNWTPLLRLASVSGKVNVGRKLLELGADLNAKDKDGKTALMIAVINGHNELVELLLDSNCDLTIRNDYGKTALEMAQAMEKRRVLRTIEDFMERKKGENGTN</sequence>
<dbReference type="SUPFAM" id="SSF49265">
    <property type="entry name" value="Fibronectin type III"/>
    <property type="match status" value="1"/>
</dbReference>
<dbReference type="OrthoDB" id="9995210at2759"/>
<keyword evidence="5" id="KW-1185">Reference proteome</keyword>
<feature type="repeat" description="ANK" evidence="1">
    <location>
        <begin position="169"/>
        <end position="202"/>
    </location>
</feature>
<dbReference type="PRINTS" id="PR01415">
    <property type="entry name" value="ANKYRIN"/>
</dbReference>
<evidence type="ECO:0000259" key="3">
    <source>
        <dbReference type="PROSITE" id="PS50853"/>
    </source>
</evidence>
<dbReference type="PANTHER" id="PTHR24183:SF1">
    <property type="entry name" value="FIBRONECTIN TYPE 3 AND ANKYRIN REPEAT DOMAINS PROTEIN 1"/>
    <property type="match status" value="1"/>
</dbReference>
<gene>
    <name evidence="4" type="ORF">DGYR_LOCUS12886</name>
</gene>
<name>A0A7I8WBP5_9ANNE</name>
<protein>
    <submittedName>
        <fullName evidence="4">DgyrCDS13731</fullName>
    </submittedName>
</protein>
<dbReference type="AlphaFoldDB" id="A0A7I8WBP5"/>
<dbReference type="EMBL" id="CAJFCJ010000027">
    <property type="protein sequence ID" value="CAD5125524.1"/>
    <property type="molecule type" value="Genomic_DNA"/>
</dbReference>